<reference evidence="7 8" key="1">
    <citation type="submission" date="2018-07" db="EMBL/GenBank/DDBJ databases">
        <title>Genomic Encyclopedia of Type Strains, Phase III (KMG-III): the genomes of soil and plant-associated and newly described type strains.</title>
        <authorList>
            <person name="Whitman W."/>
        </authorList>
    </citation>
    <scope>NUCLEOTIDE SEQUENCE [LARGE SCALE GENOMIC DNA]</scope>
    <source>
        <strain evidence="7 8">CECT 8487</strain>
    </source>
</reference>
<dbReference type="PANTHER" id="PTHR43646:SF2">
    <property type="entry name" value="GLYCOSYLTRANSFERASE 2-LIKE DOMAIN-CONTAINING PROTEIN"/>
    <property type="match status" value="1"/>
</dbReference>
<evidence type="ECO:0000313" key="7">
    <source>
        <dbReference type="EMBL" id="RED50215.1"/>
    </source>
</evidence>
<dbReference type="CDD" id="cd02522">
    <property type="entry name" value="GT_2_like_a"/>
    <property type="match status" value="1"/>
</dbReference>
<keyword evidence="2" id="KW-1003">Cell membrane</keyword>
<gene>
    <name evidence="7" type="ORF">DFQ02_101240</name>
</gene>
<evidence type="ECO:0000259" key="6">
    <source>
        <dbReference type="Pfam" id="PF00535"/>
    </source>
</evidence>
<dbReference type="InterPro" id="IPR001173">
    <property type="entry name" value="Glyco_trans_2-like"/>
</dbReference>
<dbReference type="Proteomes" id="UP000256629">
    <property type="component" value="Unassembled WGS sequence"/>
</dbReference>
<keyword evidence="8" id="KW-1185">Reference proteome</keyword>
<dbReference type="EMBL" id="QRDX01000001">
    <property type="protein sequence ID" value="RED50215.1"/>
    <property type="molecule type" value="Genomic_DNA"/>
</dbReference>
<accession>A0A3D9HLC5</accession>
<dbReference type="InterPro" id="IPR026461">
    <property type="entry name" value="Trfase_2_rSAM/seldom_assoc"/>
</dbReference>
<dbReference type="InterPro" id="IPR029044">
    <property type="entry name" value="Nucleotide-diphossugar_trans"/>
</dbReference>
<dbReference type="OrthoDB" id="9810303at2"/>
<sequence length="239" mass="27835">MNKISIIIPVLNEVSNIKSLLSYLIENSSKTNISEIIVVDGGSFDGTKKVVDYFATKYDAYVQLITSKKGRAKQMNNGAKYATGNILYFLHADSFPPKNFDNYILNEIKKGNNAGCFRMQFDSSHWWLKLAGWFTQFNWRACRGGDQSLFITKSLFYKIGGYDESYTIYEDNDLISKLYKHKQFVVIQEWLVTSSRRYKTNGMWKLQYHYCTIHIKKWLGADAQTLNKYYLKHIILKKS</sequence>
<dbReference type="RefSeq" id="WP_116039159.1">
    <property type="nucleotide sequence ID" value="NZ_QRDX01000001.1"/>
</dbReference>
<comment type="caution">
    <text evidence="7">The sequence shown here is derived from an EMBL/GenBank/DDBJ whole genome shotgun (WGS) entry which is preliminary data.</text>
</comment>
<dbReference type="PANTHER" id="PTHR43646">
    <property type="entry name" value="GLYCOSYLTRANSFERASE"/>
    <property type="match status" value="1"/>
</dbReference>
<keyword evidence="5" id="KW-0472">Membrane</keyword>
<dbReference type="AlphaFoldDB" id="A0A3D9HLC5"/>
<organism evidence="7 8">
    <name type="scientific">Seonamhaeicola aphaedonensis</name>
    <dbReference type="NCBI Taxonomy" id="1461338"/>
    <lineage>
        <taxon>Bacteria</taxon>
        <taxon>Pseudomonadati</taxon>
        <taxon>Bacteroidota</taxon>
        <taxon>Flavobacteriia</taxon>
        <taxon>Flavobacteriales</taxon>
        <taxon>Flavobacteriaceae</taxon>
    </lineage>
</organism>
<dbReference type="SUPFAM" id="SSF53448">
    <property type="entry name" value="Nucleotide-diphospho-sugar transferases"/>
    <property type="match status" value="1"/>
</dbReference>
<dbReference type="GO" id="GO:0016757">
    <property type="term" value="F:glycosyltransferase activity"/>
    <property type="evidence" value="ECO:0007669"/>
    <property type="project" value="UniProtKB-KW"/>
</dbReference>
<evidence type="ECO:0000256" key="1">
    <source>
        <dbReference type="ARBA" id="ARBA00004236"/>
    </source>
</evidence>
<comment type="subcellular location">
    <subcellularLocation>
        <location evidence="1">Cell membrane</location>
    </subcellularLocation>
</comment>
<dbReference type="NCBIfam" id="TIGR04283">
    <property type="entry name" value="glyco_like_mftF"/>
    <property type="match status" value="1"/>
</dbReference>
<dbReference type="Gene3D" id="3.90.550.10">
    <property type="entry name" value="Spore Coat Polysaccharide Biosynthesis Protein SpsA, Chain A"/>
    <property type="match status" value="1"/>
</dbReference>
<keyword evidence="3" id="KW-0328">Glycosyltransferase</keyword>
<dbReference type="GO" id="GO:0005886">
    <property type="term" value="C:plasma membrane"/>
    <property type="evidence" value="ECO:0007669"/>
    <property type="project" value="UniProtKB-SubCell"/>
</dbReference>
<evidence type="ECO:0000256" key="5">
    <source>
        <dbReference type="ARBA" id="ARBA00023136"/>
    </source>
</evidence>
<evidence type="ECO:0000256" key="4">
    <source>
        <dbReference type="ARBA" id="ARBA00022679"/>
    </source>
</evidence>
<name>A0A3D9HLC5_9FLAO</name>
<evidence type="ECO:0000256" key="3">
    <source>
        <dbReference type="ARBA" id="ARBA00022676"/>
    </source>
</evidence>
<protein>
    <submittedName>
        <fullName evidence="7">RSAM/selenodomain-associated transferase 2</fullName>
    </submittedName>
</protein>
<evidence type="ECO:0000256" key="2">
    <source>
        <dbReference type="ARBA" id="ARBA00022475"/>
    </source>
</evidence>
<dbReference type="Pfam" id="PF00535">
    <property type="entry name" value="Glycos_transf_2"/>
    <property type="match status" value="1"/>
</dbReference>
<keyword evidence="4 7" id="KW-0808">Transferase</keyword>
<proteinExistence type="predicted"/>
<feature type="domain" description="Glycosyltransferase 2-like" evidence="6">
    <location>
        <begin position="5"/>
        <end position="132"/>
    </location>
</feature>
<evidence type="ECO:0000313" key="8">
    <source>
        <dbReference type="Proteomes" id="UP000256629"/>
    </source>
</evidence>